<feature type="compositionally biased region" description="Basic and acidic residues" evidence="9">
    <location>
        <begin position="288"/>
        <end position="298"/>
    </location>
</feature>
<evidence type="ECO:0000313" key="12">
    <source>
        <dbReference type="EMBL" id="TKA41954.1"/>
    </source>
</evidence>
<evidence type="ECO:0000256" key="1">
    <source>
        <dbReference type="ARBA" id="ARBA00004141"/>
    </source>
</evidence>
<feature type="transmembrane region" description="Helical" evidence="10">
    <location>
        <begin position="379"/>
        <end position="401"/>
    </location>
</feature>
<evidence type="ECO:0000256" key="9">
    <source>
        <dbReference type="SAM" id="MobiDB-lite"/>
    </source>
</evidence>
<dbReference type="SUPFAM" id="SSF109604">
    <property type="entry name" value="HD-domain/PDEase-like"/>
    <property type="match status" value="1"/>
</dbReference>
<reference evidence="12 13" key="1">
    <citation type="submission" date="2017-03" db="EMBL/GenBank/DDBJ databases">
        <title>Genomes of endolithic fungi from Antarctica.</title>
        <authorList>
            <person name="Coleine C."/>
            <person name="Masonjones S."/>
            <person name="Stajich J.E."/>
        </authorList>
    </citation>
    <scope>NUCLEOTIDE SEQUENCE [LARGE SCALE GENOMIC DNA]</scope>
    <source>
        <strain evidence="12 13">CCFEE 5311</strain>
    </source>
</reference>
<evidence type="ECO:0000256" key="8">
    <source>
        <dbReference type="ARBA" id="ARBA00077167"/>
    </source>
</evidence>
<gene>
    <name evidence="12" type="ORF">B0A54_06635</name>
</gene>
<evidence type="ECO:0000256" key="6">
    <source>
        <dbReference type="ARBA" id="ARBA00053977"/>
    </source>
</evidence>
<feature type="compositionally biased region" description="Polar residues" evidence="9">
    <location>
        <begin position="256"/>
        <end position="277"/>
    </location>
</feature>
<feature type="transmembrane region" description="Helical" evidence="10">
    <location>
        <begin position="560"/>
        <end position="581"/>
    </location>
</feature>
<organism evidence="12 13">
    <name type="scientific">Friedmanniomyces endolithicus</name>
    <dbReference type="NCBI Taxonomy" id="329885"/>
    <lineage>
        <taxon>Eukaryota</taxon>
        <taxon>Fungi</taxon>
        <taxon>Dikarya</taxon>
        <taxon>Ascomycota</taxon>
        <taxon>Pezizomycotina</taxon>
        <taxon>Dothideomycetes</taxon>
        <taxon>Dothideomycetidae</taxon>
        <taxon>Mycosphaerellales</taxon>
        <taxon>Teratosphaeriaceae</taxon>
        <taxon>Friedmanniomyces</taxon>
    </lineage>
</organism>
<dbReference type="AlphaFoldDB" id="A0A4U0V0E2"/>
<protein>
    <recommendedName>
        <fullName evidence="7">Cercosporin MFS transporter CTB4</fullName>
    </recommendedName>
    <alternativeName>
        <fullName evidence="8">Cercosporin toxin biosynthesis cluster protein 4</fullName>
    </alternativeName>
</protein>
<accession>A0A4U0V0E2</accession>
<feature type="transmembrane region" description="Helical" evidence="10">
    <location>
        <begin position="602"/>
        <end position="621"/>
    </location>
</feature>
<evidence type="ECO:0000256" key="10">
    <source>
        <dbReference type="SAM" id="Phobius"/>
    </source>
</evidence>
<feature type="transmembrane region" description="Helical" evidence="10">
    <location>
        <begin position="695"/>
        <end position="716"/>
    </location>
</feature>
<feature type="transmembrane region" description="Helical" evidence="10">
    <location>
        <begin position="509"/>
        <end position="536"/>
    </location>
</feature>
<dbReference type="Proteomes" id="UP000310066">
    <property type="component" value="Unassembled WGS sequence"/>
</dbReference>
<comment type="function">
    <text evidence="6">MFS transporter; part of the gene cluster that mediates the biosynthesis of cercosporin, a light-activated, non-host-selective toxin. The perylenequinone chromophore of cercosporin absorbs light energy to attain an electronically-activated triplet state and produces active oxygen species such as the hydroxyl radical, superoxide, hydrogen peroxide or singlet oxygen upon reaction with oxygen molecules. These reactive oxygen species cause damage to various cellular components including lipids, proteins and nucleic acids. Responsible for secretion and accumulation of cercosporin, but does not play any roles in self-protection against the toxicity of cercosporin.</text>
</comment>
<feature type="transmembrane region" description="Helical" evidence="10">
    <location>
        <begin position="413"/>
        <end position="434"/>
    </location>
</feature>
<dbReference type="SUPFAM" id="SSF103473">
    <property type="entry name" value="MFS general substrate transporter"/>
    <property type="match status" value="1"/>
</dbReference>
<dbReference type="Pfam" id="PF07690">
    <property type="entry name" value="MFS_1"/>
    <property type="match status" value="1"/>
</dbReference>
<comment type="caution">
    <text evidence="12">The sequence shown here is derived from an EMBL/GenBank/DDBJ whole genome shotgun (WGS) entry which is preliminary data.</text>
</comment>
<feature type="transmembrane region" description="Helical" evidence="10">
    <location>
        <begin position="353"/>
        <end position="373"/>
    </location>
</feature>
<dbReference type="GO" id="GO:0016020">
    <property type="term" value="C:membrane"/>
    <property type="evidence" value="ECO:0007669"/>
    <property type="project" value="UniProtKB-SubCell"/>
</dbReference>
<feature type="transmembrane region" description="Helical" evidence="10">
    <location>
        <begin position="440"/>
        <end position="462"/>
    </location>
</feature>
<dbReference type="CDD" id="cd00077">
    <property type="entry name" value="HDc"/>
    <property type="match status" value="1"/>
</dbReference>
<feature type="region of interest" description="Disordered" evidence="9">
    <location>
        <begin position="255"/>
        <end position="305"/>
    </location>
</feature>
<dbReference type="InterPro" id="IPR003607">
    <property type="entry name" value="HD/PDEase_dom"/>
</dbReference>
<comment type="similarity">
    <text evidence="5">Belongs to the major facilitator superfamily. CAR1 family.</text>
</comment>
<evidence type="ECO:0000256" key="5">
    <source>
        <dbReference type="ARBA" id="ARBA00038347"/>
    </source>
</evidence>
<dbReference type="STRING" id="329885.A0A4U0V0E2"/>
<dbReference type="GO" id="GO:0022857">
    <property type="term" value="F:transmembrane transporter activity"/>
    <property type="evidence" value="ECO:0007669"/>
    <property type="project" value="InterPro"/>
</dbReference>
<feature type="transmembrane region" description="Helical" evidence="10">
    <location>
        <begin position="662"/>
        <end position="683"/>
    </location>
</feature>
<evidence type="ECO:0000256" key="3">
    <source>
        <dbReference type="ARBA" id="ARBA00022989"/>
    </source>
</evidence>
<evidence type="ECO:0000256" key="7">
    <source>
        <dbReference type="ARBA" id="ARBA00069139"/>
    </source>
</evidence>
<sequence>MAIITNTMPAQETPEMLIEMLNTRGQGDYIGESISQLAHSLQAAHLARTHHADDETVLAALLHDIGQFLGANEVKSIAHEVQTMGGEGKASCGRVGHEKIGEEYLLRLHFSPKVGALVGSHVAAKRYLCAVDPAYHDTLSEASKQSLVFQGGPMQGVELQQWAASPWCDEMCELRKWDDGAKIPGLVVPEAESYREMMVEHLLRFNSAALCTKRDTATETRTVTMKTCIDRTIVLVKHAHLHRIYSSGFIDDHGTYVNTRDSSPNGSEPRTASSSIGEEQAPEDLEEVEKPEISHDSGDIAYGNDEGVDLEKARTAPFLNRQQTNKSGRSVRDPNVVSWKGVDDPENPKNWMIVLQLANLFFLVFNLACGFATTAPQMLVFRFLAGLGGSAPLAIGGGILADCFRPEERGKAIGVYSLAPLIGPAVGPIAGGFISENTTWRWVFYAVTIADAVIQIAGLFLLQETWAPKLLENKVKKLRKETGNNALYAEGSRKETVVQKLKISLMRPFILLFTQPTVIVFAIYMAYLYGLVYLVISSFPGMYPLYTSPLYYNESTQIGGLHYIALGIGYFVGAQSTGRFNDWLYARLKGQNNGVGLPEFRVPVMMVCAVLLPTGFFWYGWSAEARLHWIMPDIGAGIIAVATICGYYAIQTYIIDSYTKYAASAVAAISCLRSLAGFGFPLFAPAMYNALGYGWGNSLLAFVAIAIGVPAPIMFWKYGAALRAKSQYAAG</sequence>
<proteinExistence type="inferred from homology"/>
<keyword evidence="2 10" id="KW-0812">Transmembrane</keyword>
<dbReference type="PANTHER" id="PTHR23502:SF60">
    <property type="entry name" value="MAJOR FACILITATOR SUPERFAMILY (MFS) PROFILE DOMAIN-CONTAINING PROTEIN-RELATED"/>
    <property type="match status" value="1"/>
</dbReference>
<evidence type="ECO:0000256" key="2">
    <source>
        <dbReference type="ARBA" id="ARBA00022692"/>
    </source>
</evidence>
<dbReference type="Pfam" id="PF01966">
    <property type="entry name" value="HD"/>
    <property type="match status" value="1"/>
</dbReference>
<evidence type="ECO:0000259" key="11">
    <source>
        <dbReference type="PROSITE" id="PS50850"/>
    </source>
</evidence>
<keyword evidence="4 10" id="KW-0472">Membrane</keyword>
<name>A0A4U0V0E2_9PEZI</name>
<dbReference type="Gene3D" id="1.10.3210.10">
    <property type="entry name" value="Hypothetical protein af1432"/>
    <property type="match status" value="1"/>
</dbReference>
<dbReference type="PROSITE" id="PS50850">
    <property type="entry name" value="MFS"/>
    <property type="match status" value="1"/>
</dbReference>
<dbReference type="OrthoDB" id="6770063at2759"/>
<dbReference type="PANTHER" id="PTHR23502">
    <property type="entry name" value="MAJOR FACILITATOR SUPERFAMILY"/>
    <property type="match status" value="1"/>
</dbReference>
<keyword evidence="3 10" id="KW-1133">Transmembrane helix</keyword>
<feature type="transmembrane region" description="Helical" evidence="10">
    <location>
        <begin position="627"/>
        <end position="650"/>
    </location>
</feature>
<dbReference type="EMBL" id="NAJP01000025">
    <property type="protein sequence ID" value="TKA41954.1"/>
    <property type="molecule type" value="Genomic_DNA"/>
</dbReference>
<feature type="domain" description="Major facilitator superfamily (MFS) profile" evidence="11">
    <location>
        <begin position="232"/>
        <end position="723"/>
    </location>
</feature>
<comment type="subcellular location">
    <subcellularLocation>
        <location evidence="1">Membrane</location>
        <topology evidence="1">Multi-pass membrane protein</topology>
    </subcellularLocation>
</comment>
<evidence type="ECO:0000313" key="13">
    <source>
        <dbReference type="Proteomes" id="UP000310066"/>
    </source>
</evidence>
<dbReference type="InterPro" id="IPR020846">
    <property type="entry name" value="MFS_dom"/>
</dbReference>
<dbReference type="InterPro" id="IPR011701">
    <property type="entry name" value="MFS"/>
</dbReference>
<dbReference type="CDD" id="cd17323">
    <property type="entry name" value="MFS_Tpo1_MDR_like"/>
    <property type="match status" value="1"/>
</dbReference>
<dbReference type="InterPro" id="IPR006674">
    <property type="entry name" value="HD_domain"/>
</dbReference>
<dbReference type="Gene3D" id="1.20.1250.20">
    <property type="entry name" value="MFS general substrate transporter like domains"/>
    <property type="match status" value="1"/>
</dbReference>
<evidence type="ECO:0000256" key="4">
    <source>
        <dbReference type="ARBA" id="ARBA00023136"/>
    </source>
</evidence>
<dbReference type="FunFam" id="1.20.1250.20:FF:000011">
    <property type="entry name" value="MFS multidrug transporter, putative"/>
    <property type="match status" value="1"/>
</dbReference>
<dbReference type="InterPro" id="IPR036259">
    <property type="entry name" value="MFS_trans_sf"/>
</dbReference>